<gene>
    <name evidence="1" type="ORF">Y1Q_0014782</name>
</gene>
<comment type="caution">
    <text evidence="1">The sequence shown here is derived from an EMBL/GenBank/DDBJ whole genome shotgun (WGS) entry which is preliminary data.</text>
</comment>
<dbReference type="AlphaFoldDB" id="A0A151M200"/>
<dbReference type="Proteomes" id="UP000050525">
    <property type="component" value="Unassembled WGS sequence"/>
</dbReference>
<evidence type="ECO:0000313" key="1">
    <source>
        <dbReference type="EMBL" id="KYO18510.1"/>
    </source>
</evidence>
<evidence type="ECO:0000313" key="2">
    <source>
        <dbReference type="Proteomes" id="UP000050525"/>
    </source>
</evidence>
<accession>A0A151M200</accession>
<dbReference type="EMBL" id="AKHW03006807">
    <property type="protein sequence ID" value="KYO18510.1"/>
    <property type="molecule type" value="Genomic_DNA"/>
</dbReference>
<proteinExistence type="predicted"/>
<reference evidence="1 2" key="1">
    <citation type="journal article" date="2012" name="Genome Biol.">
        <title>Sequencing three crocodilian genomes to illuminate the evolution of archosaurs and amniotes.</title>
        <authorList>
            <person name="St John J.A."/>
            <person name="Braun E.L."/>
            <person name="Isberg S.R."/>
            <person name="Miles L.G."/>
            <person name="Chong A.Y."/>
            <person name="Gongora J."/>
            <person name="Dalzell P."/>
            <person name="Moran C."/>
            <person name="Bed'hom B."/>
            <person name="Abzhanov A."/>
            <person name="Burgess S.C."/>
            <person name="Cooksey A.M."/>
            <person name="Castoe T.A."/>
            <person name="Crawford N.G."/>
            <person name="Densmore L.D."/>
            <person name="Drew J.C."/>
            <person name="Edwards S.V."/>
            <person name="Faircloth B.C."/>
            <person name="Fujita M.K."/>
            <person name="Greenwold M.J."/>
            <person name="Hoffmann F.G."/>
            <person name="Howard J.M."/>
            <person name="Iguchi T."/>
            <person name="Janes D.E."/>
            <person name="Khan S.Y."/>
            <person name="Kohno S."/>
            <person name="de Koning A.J."/>
            <person name="Lance S.L."/>
            <person name="McCarthy F.M."/>
            <person name="McCormack J.E."/>
            <person name="Merchant M.E."/>
            <person name="Peterson D.G."/>
            <person name="Pollock D.D."/>
            <person name="Pourmand N."/>
            <person name="Raney B.J."/>
            <person name="Roessler K.A."/>
            <person name="Sanford J.R."/>
            <person name="Sawyer R.H."/>
            <person name="Schmidt C.J."/>
            <person name="Triplett E.W."/>
            <person name="Tuberville T.D."/>
            <person name="Venegas-Anaya M."/>
            <person name="Howard J.T."/>
            <person name="Jarvis E.D."/>
            <person name="Guillette L.J.Jr."/>
            <person name="Glenn T.C."/>
            <person name="Green R.E."/>
            <person name="Ray D.A."/>
        </authorList>
    </citation>
    <scope>NUCLEOTIDE SEQUENCE [LARGE SCALE GENOMIC DNA]</scope>
    <source>
        <strain evidence="1">KSC_2009_1</strain>
    </source>
</reference>
<protein>
    <submittedName>
        <fullName evidence="1">Uncharacterized protein</fullName>
    </submittedName>
</protein>
<keyword evidence="2" id="KW-1185">Reference proteome</keyword>
<sequence length="73" mass="7965">MKEAEQALTMMHANVSRQCSSHEIRPNQSTAISSASVLADNFYQATAGRNAQNPSLHFPHLETWAAVKAARIA</sequence>
<organism evidence="1 2">
    <name type="scientific">Alligator mississippiensis</name>
    <name type="common">American alligator</name>
    <dbReference type="NCBI Taxonomy" id="8496"/>
    <lineage>
        <taxon>Eukaryota</taxon>
        <taxon>Metazoa</taxon>
        <taxon>Chordata</taxon>
        <taxon>Craniata</taxon>
        <taxon>Vertebrata</taxon>
        <taxon>Euteleostomi</taxon>
        <taxon>Archelosauria</taxon>
        <taxon>Archosauria</taxon>
        <taxon>Crocodylia</taxon>
        <taxon>Alligatoridae</taxon>
        <taxon>Alligatorinae</taxon>
        <taxon>Alligator</taxon>
    </lineage>
</organism>
<name>A0A151M200_ALLMI</name>